<dbReference type="GO" id="GO:0016020">
    <property type="term" value="C:membrane"/>
    <property type="evidence" value="ECO:0007669"/>
    <property type="project" value="UniProtKB-SubCell"/>
</dbReference>
<feature type="transmembrane region" description="Helical" evidence="7">
    <location>
        <begin position="180"/>
        <end position="206"/>
    </location>
</feature>
<comment type="subcellular location">
    <subcellularLocation>
        <location evidence="1">Membrane</location>
        <topology evidence="1">Multi-pass membrane protein</topology>
    </subcellularLocation>
</comment>
<accession>A0AAN9AKH3</accession>
<protein>
    <recommendedName>
        <fullName evidence="7">Palmitoyltransferase</fullName>
        <ecNumber evidence="7">2.3.1.225</ecNumber>
    </recommendedName>
</protein>
<gene>
    <name evidence="10" type="ORF">V1264_022519</name>
</gene>
<evidence type="ECO:0000256" key="6">
    <source>
        <dbReference type="ARBA" id="ARBA00047790"/>
    </source>
</evidence>
<evidence type="ECO:0000256" key="2">
    <source>
        <dbReference type="ARBA" id="ARBA00022692"/>
    </source>
</evidence>
<dbReference type="EC" id="2.3.1.225" evidence="7"/>
<keyword evidence="7" id="KW-0012">Acyltransferase</keyword>
<comment type="similarity">
    <text evidence="5">Belongs to the DHHC palmitoyltransferase family. ERF2/ZDHHC9 subfamily.</text>
</comment>
<feature type="compositionally biased region" description="Polar residues" evidence="8">
    <location>
        <begin position="638"/>
        <end position="649"/>
    </location>
</feature>
<evidence type="ECO:0000313" key="10">
    <source>
        <dbReference type="EMBL" id="KAK7088616.1"/>
    </source>
</evidence>
<feature type="compositionally biased region" description="Polar residues" evidence="8">
    <location>
        <begin position="412"/>
        <end position="425"/>
    </location>
</feature>
<evidence type="ECO:0000256" key="1">
    <source>
        <dbReference type="ARBA" id="ARBA00004141"/>
    </source>
</evidence>
<organism evidence="10 11">
    <name type="scientific">Littorina saxatilis</name>
    <dbReference type="NCBI Taxonomy" id="31220"/>
    <lineage>
        <taxon>Eukaryota</taxon>
        <taxon>Metazoa</taxon>
        <taxon>Spiralia</taxon>
        <taxon>Lophotrochozoa</taxon>
        <taxon>Mollusca</taxon>
        <taxon>Gastropoda</taxon>
        <taxon>Caenogastropoda</taxon>
        <taxon>Littorinimorpha</taxon>
        <taxon>Littorinoidea</taxon>
        <taxon>Littorinidae</taxon>
        <taxon>Littorina</taxon>
    </lineage>
</organism>
<feature type="compositionally biased region" description="Polar residues" evidence="8">
    <location>
        <begin position="556"/>
        <end position="566"/>
    </location>
</feature>
<dbReference type="AlphaFoldDB" id="A0AAN9AKH3"/>
<dbReference type="PANTHER" id="PTHR12349">
    <property type="entry name" value="ANKYRIN REPEAT AND LEM DOMAIN-CONTAINING PROTEIN 2"/>
    <property type="match status" value="1"/>
</dbReference>
<evidence type="ECO:0000256" key="5">
    <source>
        <dbReference type="ARBA" id="ARBA00023463"/>
    </source>
</evidence>
<dbReference type="GO" id="GO:0019706">
    <property type="term" value="F:protein-cysteine S-palmitoyltransferase activity"/>
    <property type="evidence" value="ECO:0007669"/>
    <property type="project" value="UniProtKB-EC"/>
</dbReference>
<dbReference type="Pfam" id="PF01529">
    <property type="entry name" value="DHHC"/>
    <property type="match status" value="1"/>
</dbReference>
<evidence type="ECO:0000256" key="4">
    <source>
        <dbReference type="ARBA" id="ARBA00023136"/>
    </source>
</evidence>
<feature type="region of interest" description="Disordered" evidence="8">
    <location>
        <begin position="281"/>
        <end position="649"/>
    </location>
</feature>
<keyword evidence="2 7" id="KW-0812">Transmembrane</keyword>
<evidence type="ECO:0000256" key="3">
    <source>
        <dbReference type="ARBA" id="ARBA00022989"/>
    </source>
</evidence>
<dbReference type="PROSITE" id="PS51257">
    <property type="entry name" value="PROKAR_LIPOPROTEIN"/>
    <property type="match status" value="1"/>
</dbReference>
<evidence type="ECO:0000313" key="11">
    <source>
        <dbReference type="Proteomes" id="UP001374579"/>
    </source>
</evidence>
<comment type="domain">
    <text evidence="7">The DHHC domain is required for palmitoyltransferase activity.</text>
</comment>
<feature type="domain" description="Palmitoyltransferase DHHC" evidence="9">
    <location>
        <begin position="99"/>
        <end position="218"/>
    </location>
</feature>
<evidence type="ECO:0000259" key="9">
    <source>
        <dbReference type="Pfam" id="PF01529"/>
    </source>
</evidence>
<comment type="caution">
    <text evidence="10">The sequence shown here is derived from an EMBL/GenBank/DDBJ whole genome shotgun (WGS) entry which is preliminary data.</text>
</comment>
<reference evidence="10 11" key="1">
    <citation type="submission" date="2024-02" db="EMBL/GenBank/DDBJ databases">
        <title>Chromosome-scale genome assembly of the rough periwinkle Littorina saxatilis.</title>
        <authorList>
            <person name="De Jode A."/>
            <person name="Faria R."/>
            <person name="Formenti G."/>
            <person name="Sims Y."/>
            <person name="Smith T.P."/>
            <person name="Tracey A."/>
            <person name="Wood J.M.D."/>
            <person name="Zagrodzka Z.B."/>
            <person name="Johannesson K."/>
            <person name="Butlin R.K."/>
            <person name="Leder E.H."/>
        </authorList>
    </citation>
    <scope>NUCLEOTIDE SEQUENCE [LARGE SCALE GENOMIC DNA]</scope>
    <source>
        <strain evidence="10">Snail1</strain>
        <tissue evidence="10">Muscle</tissue>
    </source>
</reference>
<keyword evidence="3 7" id="KW-1133">Transmembrane helix</keyword>
<feature type="transmembrane region" description="Helical" evidence="7">
    <location>
        <begin position="12"/>
        <end position="36"/>
    </location>
</feature>
<keyword evidence="7" id="KW-0808">Transferase</keyword>
<feature type="compositionally biased region" description="Gly residues" evidence="8">
    <location>
        <begin position="442"/>
        <end position="453"/>
    </location>
</feature>
<dbReference type="EMBL" id="JBAMIC010004070">
    <property type="protein sequence ID" value="KAK7088616.1"/>
    <property type="molecule type" value="Genomic_DNA"/>
</dbReference>
<dbReference type="PANTHER" id="PTHR12349:SF2">
    <property type="entry name" value="PALMITOYLTRANSFERASE ZDHHC8"/>
    <property type="match status" value="1"/>
</dbReference>
<keyword evidence="11" id="KW-1185">Reference proteome</keyword>
<feature type="compositionally biased region" description="Basic and acidic residues" evidence="8">
    <location>
        <begin position="517"/>
        <end position="541"/>
    </location>
</feature>
<dbReference type="Proteomes" id="UP001374579">
    <property type="component" value="Unassembled WGS sequence"/>
</dbReference>
<feature type="transmembrane region" description="Helical" evidence="7">
    <location>
        <begin position="42"/>
        <end position="61"/>
    </location>
</feature>
<dbReference type="PROSITE" id="PS50216">
    <property type="entry name" value="DHHC"/>
    <property type="match status" value="1"/>
</dbReference>
<comment type="catalytic activity">
    <reaction evidence="6">
        <text>L-cysteinyl-[protein] + hexadecanoyl-CoA = S-hexadecanoyl-L-cysteinyl-[protein] + CoA</text>
        <dbReference type="Rhea" id="RHEA:36683"/>
        <dbReference type="Rhea" id="RHEA-COMP:10131"/>
        <dbReference type="Rhea" id="RHEA-COMP:11032"/>
        <dbReference type="ChEBI" id="CHEBI:29950"/>
        <dbReference type="ChEBI" id="CHEBI:57287"/>
        <dbReference type="ChEBI" id="CHEBI:57379"/>
        <dbReference type="ChEBI" id="CHEBI:74151"/>
        <dbReference type="EC" id="2.3.1.225"/>
    </reaction>
    <physiologicalReaction direction="left-to-right" evidence="6">
        <dbReference type="Rhea" id="RHEA:36684"/>
    </physiologicalReaction>
</comment>
<dbReference type="InterPro" id="IPR001594">
    <property type="entry name" value="Palmitoyltrfase_DHHC"/>
</dbReference>
<keyword evidence="4 7" id="KW-0472">Membrane</keyword>
<name>A0AAN9AKH3_9CAEN</name>
<feature type="transmembrane region" description="Helical" evidence="7">
    <location>
        <begin position="144"/>
        <end position="168"/>
    </location>
</feature>
<evidence type="ECO:0000256" key="7">
    <source>
        <dbReference type="RuleBase" id="RU079119"/>
    </source>
</evidence>
<proteinExistence type="inferred from homology"/>
<sequence length="649" mass="71432">MGRCECSTKIIPVTLAWALILGCTGLYFAFVCRYLLETYSYAFPVCQGVLAIFVFLNLSLATCMDPGIYPKAHEDEQVSDDFRAPLYKNVEIKGVMVRMKWCTTCQFYRPPRCSHCSVCNNCIETFDHHCPWLNNCIGRRNYRYFFMMLMSLAVHMTSILAQSIVYILDHKGELSKPGPIIAIIVVCVIALSTVPVFGLTGFHIVLVSRGRTTNEQVTGKFKGGLNPFHRGCCTNCSYVLCGPHWPKLVSYIPRTRTIHIDSSKVTYVAAEKDVKIRVEASTTANGVRHHSPVVSKSPTSPTPVDPYFDKGSQSLDCEPSPPAQRRLGSYNNLYDGSLPPPSNPTSVGASLNAARRRGDSNHSLRGADNHHHHHHPAPAPPANIYQRAASASPHRHHERRAPMSTGEDISPRSPSNGSSLPTSPSGERLSSRPKANPRGGAWDAGGGGSLGRVGEGDRRPKAPKPITVISPYTTSPPVFTPSPVPPGKESFTYNPAIPSPATVVKDRQRTYYPARSKSRESLNRSRDNMSRSREYLSRSREGLSYSEDSLGRSREASVSSYNSNSMVGRGRVPPVFNHTGSHPRGPLQSSRSCDGPDGPGSPGFVQALQQTEAAEFRERETMQNSRSRRMRKESSRSVYDTATSYEASV</sequence>
<feature type="compositionally biased region" description="Basic and acidic residues" evidence="8">
    <location>
        <begin position="356"/>
        <end position="369"/>
    </location>
</feature>
<evidence type="ECO:0000256" key="8">
    <source>
        <dbReference type="SAM" id="MobiDB-lite"/>
    </source>
</evidence>